<keyword evidence="2" id="KW-1185">Reference proteome</keyword>
<protein>
    <submittedName>
        <fullName evidence="1">Uncharacterized protein</fullName>
    </submittedName>
</protein>
<name>A0ABZ0TK11_9SPHI</name>
<reference evidence="1 2" key="1">
    <citation type="submission" date="2023-11" db="EMBL/GenBank/DDBJ databases">
        <title>Analysis of the Genomes of Mucilaginibacter gossypii cycad 4 and M. sabulilitoris SNA2: microbes with the potential for plant growth promotion.</title>
        <authorList>
            <person name="Hirsch A.M."/>
            <person name="Humm E."/>
            <person name="Rubbi M."/>
            <person name="Del Vecchio G."/>
            <person name="Ha S.M."/>
            <person name="Pellegrini M."/>
            <person name="Gunsalus R.P."/>
        </authorList>
    </citation>
    <scope>NUCLEOTIDE SEQUENCE [LARGE SCALE GENOMIC DNA]</scope>
    <source>
        <strain evidence="1 2">SNA2</strain>
    </source>
</reference>
<dbReference type="RefSeq" id="WP_321562303.1">
    <property type="nucleotide sequence ID" value="NZ_CP139558.1"/>
</dbReference>
<organism evidence="1 2">
    <name type="scientific">Mucilaginibacter sabulilitoris</name>
    <dbReference type="NCBI Taxonomy" id="1173583"/>
    <lineage>
        <taxon>Bacteria</taxon>
        <taxon>Pseudomonadati</taxon>
        <taxon>Bacteroidota</taxon>
        <taxon>Sphingobacteriia</taxon>
        <taxon>Sphingobacteriales</taxon>
        <taxon>Sphingobacteriaceae</taxon>
        <taxon>Mucilaginibacter</taxon>
    </lineage>
</organism>
<dbReference type="EMBL" id="CP139558">
    <property type="protein sequence ID" value="WPU93151.1"/>
    <property type="molecule type" value="Genomic_DNA"/>
</dbReference>
<gene>
    <name evidence="1" type="ORF">SNE25_27925</name>
</gene>
<proteinExistence type="predicted"/>
<evidence type="ECO:0000313" key="2">
    <source>
        <dbReference type="Proteomes" id="UP001324380"/>
    </source>
</evidence>
<accession>A0ABZ0TK11</accession>
<sequence>MEINGVPEPDEGMSGFENRTILGIPYFPLYAHGKGKCKNWVSLSGSLFNERPYLDHECYLFLTLLPLSRKLSSSAYCNILHNSIAPVEYKDECY</sequence>
<evidence type="ECO:0000313" key="1">
    <source>
        <dbReference type="EMBL" id="WPU93151.1"/>
    </source>
</evidence>
<dbReference type="Proteomes" id="UP001324380">
    <property type="component" value="Chromosome"/>
</dbReference>